<keyword evidence="1" id="KW-0812">Transmembrane</keyword>
<dbReference type="Proteomes" id="UP000006420">
    <property type="component" value="Unassembled WGS sequence"/>
</dbReference>
<evidence type="ECO:0000313" key="3">
    <source>
        <dbReference type="Proteomes" id="UP000006420"/>
    </source>
</evidence>
<feature type="transmembrane region" description="Helical" evidence="1">
    <location>
        <begin position="54"/>
        <end position="75"/>
    </location>
</feature>
<proteinExistence type="predicted"/>
<keyword evidence="1" id="KW-0472">Membrane</keyword>
<dbReference type="RefSeq" id="WP_006843786.1">
    <property type="nucleotide sequence ID" value="NZ_AQWJ01000006.1"/>
</dbReference>
<dbReference type="STRING" id="742767.HMPREF9456_02420"/>
<keyword evidence="3" id="KW-1185">Reference proteome</keyword>
<dbReference type="OrthoDB" id="1046030at2"/>
<reference evidence="2 3" key="1">
    <citation type="submission" date="2011-04" db="EMBL/GenBank/DDBJ databases">
        <title>The Genome Sequence of Dysgonomonas mossii DSM 22836.</title>
        <authorList>
            <consortium name="The Broad Institute Genome Sequencing Platform"/>
            <person name="Earl A."/>
            <person name="Ward D."/>
            <person name="Feldgarden M."/>
            <person name="Gevers D."/>
            <person name="Pudlo N."/>
            <person name="Martens E."/>
            <person name="Allen-Vercoe E."/>
            <person name="Young S.K."/>
            <person name="Zeng Q."/>
            <person name="Gargeya S."/>
            <person name="Fitzgerald M."/>
            <person name="Haas B."/>
            <person name="Abouelleil A."/>
            <person name="Alvarado L."/>
            <person name="Arachchi H.M."/>
            <person name="Berlin A."/>
            <person name="Brown A."/>
            <person name="Chapman S.B."/>
            <person name="Chen Z."/>
            <person name="Dunbar C."/>
            <person name="Freedman E."/>
            <person name="Gearin G."/>
            <person name="Gellesch M."/>
            <person name="Goldberg J."/>
            <person name="Griggs A."/>
            <person name="Gujja S."/>
            <person name="Heiman D."/>
            <person name="Howarth C."/>
            <person name="Larson L."/>
            <person name="Lui A."/>
            <person name="MacDonald P.J.P."/>
            <person name="Mehta T."/>
            <person name="Montmayeur A."/>
            <person name="Murphy C."/>
            <person name="Neiman D."/>
            <person name="Pearson M."/>
            <person name="Priest M."/>
            <person name="Roberts A."/>
            <person name="Saif S."/>
            <person name="Shea T."/>
            <person name="Shenoy N."/>
            <person name="Sisk P."/>
            <person name="Stolte C."/>
            <person name="Sykes S."/>
            <person name="Yandava C."/>
            <person name="Wortman J."/>
            <person name="Nusbaum C."/>
            <person name="Birren B."/>
        </authorList>
    </citation>
    <scope>NUCLEOTIDE SEQUENCE [LARGE SCALE GENOMIC DNA]</scope>
    <source>
        <strain evidence="2 3">DSM 22836</strain>
    </source>
</reference>
<protein>
    <submittedName>
        <fullName evidence="2">Uncharacterized protein</fullName>
    </submittedName>
</protein>
<organism evidence="2 3">
    <name type="scientific">Dysgonomonas mossii DSM 22836</name>
    <dbReference type="NCBI Taxonomy" id="742767"/>
    <lineage>
        <taxon>Bacteria</taxon>
        <taxon>Pseudomonadati</taxon>
        <taxon>Bacteroidota</taxon>
        <taxon>Bacteroidia</taxon>
        <taxon>Bacteroidales</taxon>
        <taxon>Dysgonomonadaceae</taxon>
        <taxon>Dysgonomonas</taxon>
    </lineage>
</organism>
<evidence type="ECO:0000313" key="2">
    <source>
        <dbReference type="EMBL" id="EGK05618.1"/>
    </source>
</evidence>
<sequence>MEHYKLEYLNDTIRLRITTPPKPGCATTALAAIASVIILLPIVAGLLILDEITFGFTLTVLLSWLIAAYFVRMFLWNKYGEEVFIIQGKTMESYNDYKLFKDNHKTISFNKMHVLYFVDEEWFYASEWKRINNMDENQLSELGFLISKEVITSHRQIPVADIIKISSELGANKSFII</sequence>
<name>F8X2S8_9BACT</name>
<keyword evidence="1" id="KW-1133">Transmembrane helix</keyword>
<feature type="transmembrane region" description="Helical" evidence="1">
    <location>
        <begin position="24"/>
        <end position="48"/>
    </location>
</feature>
<dbReference type="AlphaFoldDB" id="F8X2S8"/>
<dbReference type="HOGENOM" id="CLU_1479283_0_0_10"/>
<evidence type="ECO:0000256" key="1">
    <source>
        <dbReference type="SAM" id="Phobius"/>
    </source>
</evidence>
<dbReference type="eggNOG" id="ENOG502ZGIV">
    <property type="taxonomic scope" value="Bacteria"/>
</dbReference>
<accession>F8X2S8</accession>
<comment type="caution">
    <text evidence="2">The sequence shown here is derived from an EMBL/GenBank/DDBJ whole genome shotgun (WGS) entry which is preliminary data.</text>
</comment>
<dbReference type="EMBL" id="ADLW01000013">
    <property type="protein sequence ID" value="EGK05618.1"/>
    <property type="molecule type" value="Genomic_DNA"/>
</dbReference>
<dbReference type="GeneID" id="78083044"/>
<gene>
    <name evidence="2" type="ORF">HMPREF9456_02420</name>
</gene>